<dbReference type="PROSITE" id="PS51208">
    <property type="entry name" value="AUTOTRANSPORTER"/>
    <property type="match status" value="1"/>
</dbReference>
<protein>
    <recommendedName>
        <fullName evidence="1">Autotransporter domain-containing protein</fullName>
    </recommendedName>
</protein>
<dbReference type="SMART" id="SM00869">
    <property type="entry name" value="Autotransporter"/>
    <property type="match status" value="1"/>
</dbReference>
<keyword evidence="3" id="KW-1185">Reference proteome</keyword>
<evidence type="ECO:0000313" key="3">
    <source>
        <dbReference type="Proteomes" id="UP000078486"/>
    </source>
</evidence>
<sequence length="1261" mass="131157">MNPFAFIAATAKGARTFLSATRKPAGRDARAPFFLALAALLLSLATPGPAFSQSIAAGGTLSATPLLPGTDGTYYYEGFDSANSRYVFISTTGTYFYVDSGGNTTVGGTIGTVATASPYRAVVQSGTTTFQFYNRNAGLYTPVEITTPGGVISGTSFAPRGGFWSASDVTFTLDGSADASGLWIEGYSNLTSATGAPADVADPVASVVSGSTYYYRHNGADTTVVTPAIVVAGVTVRTSSTYSLASVFSGTNVNILSPVVNNSSRQALSIRNDAAVFLYGGTISKIATATGEASETFYLVGNQEGLGSSAHFHGEDLAIITSGTALEAFNLGGGHTTADLYRSTITSTIYAVNATTNHTQVFNLNDQSGLGGAHFYGEDLAISIDNSNNGAVVPIRVFAFGYGANTIALKNSTLTSNGKGAVFRWKTSEGTGGYAGGNEAMHDGNTSSVTLENTSIFTTGNYAPIFQQTGRFGSATVVGGTLSTTGANSPIIRLAGANDAQDEARFTGLFTNVLLEAPNSSAIDLDINVRDSTNYGEDGGGVGKEVTTLISTAWDLVFQSSTLNAAKAMRIATAGADNSPFANETKLTVRDSVFNGRIEMLVSGVGTGVYETTGANLRLKGERSTFTGGFYLTGTEVARKYHEAELYLIDSFFGTEGAPAPVTMENRGGLVIKFDHTPMVGDITLSGSTRTYLDLTSSPVTGSISLAGTALLQNSPGLDLNNRAATVRDSSISGGFNLAGASSVDLTLTGNTTVSGGITATDAATATLRFKDSSSINGGVTLSGSSSVTLVLSSVDQLTGDLVVNDRARLALATFAGTPISLDRNFDLGGIWSIPGKTTLVGTLDLTSPLATLSIVSAAKDSLILKSGLTGNGRLDIESIDGALVGAAEIHVIRDETNTFVSGTDRPLILSHPVDYGLAAYTLENRADGAYLVGGLDRGSYGTAGAAVLNTTALSAQDYFSALEPLQRHASDLRDRAAAGAFRRANFDTGDLWVQGRAVDTEVDRSNPSLDFTQRTLGITAGADAHYDLGTATLATGVFADTATTLRDFISTADGRTVTIGAGFTALWAHRNGLYASGLARFDTSNHTLDTHSPNNALSADYHTQSGGIALEAGWRLGHDLLSFIPEGWWFEPSLGFGYAKLAGATYTTESNRENNIIDITLAGAKALQYRAALAVGYKLDENWNLLARLAYANVDASGGTISGGGVSNVATLLDGARYEAAVGVTRRVGANGRIHLDYAYTSGDDYTRPYTLTLGYSHLW</sequence>
<accession>A0A178IGX9</accession>
<dbReference type="PRINTS" id="PR01484">
    <property type="entry name" value="PRTACTNFAMLY"/>
</dbReference>
<dbReference type="AlphaFoldDB" id="A0A178IGX9"/>
<dbReference type="InterPro" id="IPR036709">
    <property type="entry name" value="Autotransporte_beta_dom_sf"/>
</dbReference>
<dbReference type="EMBL" id="LRRQ01000136">
    <property type="protein sequence ID" value="OAM88407.1"/>
    <property type="molecule type" value="Genomic_DNA"/>
</dbReference>
<dbReference type="InterPro" id="IPR006315">
    <property type="entry name" value="OM_autotransptr_brl_dom"/>
</dbReference>
<dbReference type="InterPro" id="IPR005546">
    <property type="entry name" value="Autotransporte_beta"/>
</dbReference>
<gene>
    <name evidence="2" type="ORF">AW736_19015</name>
</gene>
<dbReference type="SUPFAM" id="SSF103515">
    <property type="entry name" value="Autotransporter"/>
    <property type="match status" value="1"/>
</dbReference>
<feature type="domain" description="Autotransporter" evidence="1">
    <location>
        <begin position="985"/>
        <end position="1261"/>
    </location>
</feature>
<organism evidence="2 3">
    <name type="scientific">Termitidicoccus mucosus</name>
    <dbReference type="NCBI Taxonomy" id="1184151"/>
    <lineage>
        <taxon>Bacteria</taxon>
        <taxon>Pseudomonadati</taxon>
        <taxon>Verrucomicrobiota</taxon>
        <taxon>Opitutia</taxon>
        <taxon>Opitutales</taxon>
        <taxon>Opitutaceae</taxon>
        <taxon>Termitidicoccus</taxon>
    </lineage>
</organism>
<name>A0A178IGX9_9BACT</name>
<dbReference type="STRING" id="1184151.AW736_19015"/>
<dbReference type="InterPro" id="IPR003991">
    <property type="entry name" value="Pertactin_virulence_factor"/>
</dbReference>
<proteinExistence type="predicted"/>
<dbReference type="GO" id="GO:0019867">
    <property type="term" value="C:outer membrane"/>
    <property type="evidence" value="ECO:0007669"/>
    <property type="project" value="InterPro"/>
</dbReference>
<dbReference type="NCBIfam" id="TIGR01414">
    <property type="entry name" value="autotrans_barl"/>
    <property type="match status" value="1"/>
</dbReference>
<dbReference type="OrthoDB" id="9816823at2"/>
<evidence type="ECO:0000313" key="2">
    <source>
        <dbReference type="EMBL" id="OAM88407.1"/>
    </source>
</evidence>
<dbReference type="Pfam" id="PF03797">
    <property type="entry name" value="Autotransporter"/>
    <property type="match status" value="1"/>
</dbReference>
<dbReference type="RefSeq" id="WP_068771877.1">
    <property type="nucleotide sequence ID" value="NZ_CP109796.1"/>
</dbReference>
<comment type="caution">
    <text evidence="2">The sequence shown here is derived from an EMBL/GenBank/DDBJ whole genome shotgun (WGS) entry which is preliminary data.</text>
</comment>
<evidence type="ECO:0000259" key="1">
    <source>
        <dbReference type="PROSITE" id="PS51208"/>
    </source>
</evidence>
<dbReference type="Gene3D" id="2.40.128.130">
    <property type="entry name" value="Autotransporter beta-domain"/>
    <property type="match status" value="1"/>
</dbReference>
<reference evidence="2 3" key="1">
    <citation type="submission" date="2016-01" db="EMBL/GenBank/DDBJ databases">
        <title>High potential of lignocellulose degradation of a new Verrucomicrobia species.</title>
        <authorList>
            <person name="Wang Y."/>
            <person name="Shi Y."/>
            <person name="Qiu Z."/>
            <person name="Liu S."/>
            <person name="Yang H."/>
        </authorList>
    </citation>
    <scope>NUCLEOTIDE SEQUENCE [LARGE SCALE GENOMIC DNA]</scope>
    <source>
        <strain evidence="2 3">TSB47</strain>
    </source>
</reference>
<dbReference type="Proteomes" id="UP000078486">
    <property type="component" value="Unassembled WGS sequence"/>
</dbReference>